<evidence type="ECO:0000313" key="1">
    <source>
        <dbReference type="EMBL" id="KIO10356.1"/>
    </source>
</evidence>
<evidence type="ECO:0000313" key="2">
    <source>
        <dbReference type="Proteomes" id="UP000054217"/>
    </source>
</evidence>
<reference evidence="2" key="2">
    <citation type="submission" date="2015-01" db="EMBL/GenBank/DDBJ databases">
        <title>Evolutionary Origins and Diversification of the Mycorrhizal Mutualists.</title>
        <authorList>
            <consortium name="DOE Joint Genome Institute"/>
            <consortium name="Mycorrhizal Genomics Consortium"/>
            <person name="Kohler A."/>
            <person name="Kuo A."/>
            <person name="Nagy L.G."/>
            <person name="Floudas D."/>
            <person name="Copeland A."/>
            <person name="Barry K.W."/>
            <person name="Cichocki N."/>
            <person name="Veneault-Fourrey C."/>
            <person name="LaButti K."/>
            <person name="Lindquist E.A."/>
            <person name="Lipzen A."/>
            <person name="Lundell T."/>
            <person name="Morin E."/>
            <person name="Murat C."/>
            <person name="Riley R."/>
            <person name="Ohm R."/>
            <person name="Sun H."/>
            <person name="Tunlid A."/>
            <person name="Henrissat B."/>
            <person name="Grigoriev I.V."/>
            <person name="Hibbett D.S."/>
            <person name="Martin F."/>
        </authorList>
    </citation>
    <scope>NUCLEOTIDE SEQUENCE [LARGE SCALE GENOMIC DNA]</scope>
    <source>
        <strain evidence="2">Marx 270</strain>
    </source>
</reference>
<dbReference type="HOGENOM" id="CLU_2672098_0_0_1"/>
<dbReference type="OrthoDB" id="2708780at2759"/>
<accession>A0A0C3PNE0</accession>
<sequence length="75" mass="8330">MVAPVKTVKGSEVLSSFPSASARRRRLGRCTRRLSWDSWTLLEGLGVTSMPAALERVYFTMTLVKVARTQSTQQA</sequence>
<organism evidence="1 2">
    <name type="scientific">Pisolithus tinctorius Marx 270</name>
    <dbReference type="NCBI Taxonomy" id="870435"/>
    <lineage>
        <taxon>Eukaryota</taxon>
        <taxon>Fungi</taxon>
        <taxon>Dikarya</taxon>
        <taxon>Basidiomycota</taxon>
        <taxon>Agaricomycotina</taxon>
        <taxon>Agaricomycetes</taxon>
        <taxon>Agaricomycetidae</taxon>
        <taxon>Boletales</taxon>
        <taxon>Sclerodermatineae</taxon>
        <taxon>Pisolithaceae</taxon>
        <taxon>Pisolithus</taxon>
    </lineage>
</organism>
<dbReference type="AlphaFoldDB" id="A0A0C3PNE0"/>
<dbReference type="EMBL" id="KN831952">
    <property type="protein sequence ID" value="KIO10356.1"/>
    <property type="molecule type" value="Genomic_DNA"/>
</dbReference>
<protein>
    <submittedName>
        <fullName evidence="1">Uncharacterized protein</fullName>
    </submittedName>
</protein>
<dbReference type="Proteomes" id="UP000054217">
    <property type="component" value="Unassembled WGS sequence"/>
</dbReference>
<reference evidence="1 2" key="1">
    <citation type="submission" date="2014-04" db="EMBL/GenBank/DDBJ databases">
        <authorList>
            <consortium name="DOE Joint Genome Institute"/>
            <person name="Kuo A."/>
            <person name="Kohler A."/>
            <person name="Costa M.D."/>
            <person name="Nagy L.G."/>
            <person name="Floudas D."/>
            <person name="Copeland A."/>
            <person name="Barry K.W."/>
            <person name="Cichocki N."/>
            <person name="Veneault-Fourrey C."/>
            <person name="LaButti K."/>
            <person name="Lindquist E.A."/>
            <person name="Lipzen A."/>
            <person name="Lundell T."/>
            <person name="Morin E."/>
            <person name="Murat C."/>
            <person name="Sun H."/>
            <person name="Tunlid A."/>
            <person name="Henrissat B."/>
            <person name="Grigoriev I.V."/>
            <person name="Hibbett D.S."/>
            <person name="Martin F."/>
            <person name="Nordberg H.P."/>
            <person name="Cantor M.N."/>
            <person name="Hua S.X."/>
        </authorList>
    </citation>
    <scope>NUCLEOTIDE SEQUENCE [LARGE SCALE GENOMIC DNA]</scope>
    <source>
        <strain evidence="1 2">Marx 270</strain>
    </source>
</reference>
<dbReference type="InParanoid" id="A0A0C3PNE0"/>
<keyword evidence="2" id="KW-1185">Reference proteome</keyword>
<name>A0A0C3PNE0_PISTI</name>
<proteinExistence type="predicted"/>
<gene>
    <name evidence="1" type="ORF">M404DRAFT_995553</name>
</gene>